<sequence length="327" mass="36244">MKHREGFSRLLEFVRHDFWRKLVALFLALLLYLAIAARLRSDERFSEVPVSLNLPATLVNRDNESLKVSLALRGNRIRLAELNPAALRVRADIDSASFVAGQPYKLRLRSSDVSGLPHGIRVVEISPRDLAVNLEAVITKKVPIRARFDSLSMLPLDYTVSGTRFTPSDVVLTGPVSMVESVGAVYTNPIPIDNQVTESFEYQVGLRIPEGVKSDRHKVDAQVDVVKSVTLRTFYAVPLLTVQSPESVRQLSPKNVEPKSVTVILSGPKGVLAMMRSDELKAYLDLDKLEKPGSFQIAVKVVLETMHPDVTVKSFQPATAEVTVVHN</sequence>
<reference evidence="1" key="1">
    <citation type="submission" date="2019-08" db="EMBL/GenBank/DDBJ databases">
        <authorList>
            <person name="Kucharzyk K."/>
            <person name="Murdoch R.W."/>
            <person name="Higgins S."/>
            <person name="Loffler F."/>
        </authorList>
    </citation>
    <scope>NUCLEOTIDE SEQUENCE</scope>
</reference>
<dbReference type="EMBL" id="VSSQ01014764">
    <property type="protein sequence ID" value="MPM54357.1"/>
    <property type="molecule type" value="Genomic_DNA"/>
</dbReference>
<dbReference type="Pfam" id="PF07949">
    <property type="entry name" value="YbbR"/>
    <property type="match status" value="1"/>
</dbReference>
<proteinExistence type="predicted"/>
<protein>
    <recommendedName>
        <fullName evidence="2">CdaA regulatory protein CdaR</fullName>
    </recommendedName>
</protein>
<dbReference type="Gene3D" id="2.170.120.40">
    <property type="entry name" value="YbbR-like domain"/>
    <property type="match status" value="1"/>
</dbReference>
<evidence type="ECO:0008006" key="2">
    <source>
        <dbReference type="Google" id="ProtNLM"/>
    </source>
</evidence>
<dbReference type="PANTHER" id="PTHR37804">
    <property type="entry name" value="CDAA REGULATORY PROTEIN CDAR"/>
    <property type="match status" value="1"/>
</dbReference>
<dbReference type="InterPro" id="IPR053154">
    <property type="entry name" value="c-di-AMP_regulator"/>
</dbReference>
<evidence type="ECO:0000313" key="1">
    <source>
        <dbReference type="EMBL" id="MPM54357.1"/>
    </source>
</evidence>
<dbReference type="InterPro" id="IPR012505">
    <property type="entry name" value="YbbR"/>
</dbReference>
<dbReference type="PANTHER" id="PTHR37804:SF1">
    <property type="entry name" value="CDAA REGULATORY PROTEIN CDAR"/>
    <property type="match status" value="1"/>
</dbReference>
<comment type="caution">
    <text evidence="1">The sequence shown here is derived from an EMBL/GenBank/DDBJ whole genome shotgun (WGS) entry which is preliminary data.</text>
</comment>
<organism evidence="1">
    <name type="scientific">bioreactor metagenome</name>
    <dbReference type="NCBI Taxonomy" id="1076179"/>
    <lineage>
        <taxon>unclassified sequences</taxon>
        <taxon>metagenomes</taxon>
        <taxon>ecological metagenomes</taxon>
    </lineage>
</organism>
<name>A0A645AMT9_9ZZZZ</name>
<dbReference type="Gene3D" id="2.170.120.30">
    <property type="match status" value="2"/>
</dbReference>
<gene>
    <name evidence="1" type="ORF">SDC9_101135</name>
</gene>
<accession>A0A645AMT9</accession>
<dbReference type="AlphaFoldDB" id="A0A645AMT9"/>